<evidence type="ECO:0000256" key="3">
    <source>
        <dbReference type="ARBA" id="ARBA00022729"/>
    </source>
</evidence>
<evidence type="ECO:0000256" key="5">
    <source>
        <dbReference type="SAM" id="MobiDB-lite"/>
    </source>
</evidence>
<evidence type="ECO:0000256" key="6">
    <source>
        <dbReference type="SAM" id="SignalP"/>
    </source>
</evidence>
<dbReference type="EMBL" id="JAWDJR010000022">
    <property type="protein sequence ID" value="KAK9954309.1"/>
    <property type="molecule type" value="Genomic_DNA"/>
</dbReference>
<keyword evidence="8" id="KW-1185">Reference proteome</keyword>
<dbReference type="GO" id="GO:0016055">
    <property type="term" value="P:Wnt signaling pathway"/>
    <property type="evidence" value="ECO:0007669"/>
    <property type="project" value="InterPro"/>
</dbReference>
<dbReference type="Pfam" id="PF15550">
    <property type="entry name" value="Draxin"/>
    <property type="match status" value="1"/>
</dbReference>
<accession>A0AAW1YYR3</accession>
<keyword evidence="1" id="KW-0217">Developmental protein</keyword>
<feature type="signal peptide" evidence="6">
    <location>
        <begin position="1"/>
        <end position="23"/>
    </location>
</feature>
<sequence length="355" mass="39844">MVALCWYFGSFLLLDLMTMTTLSTEMGHNSAMEIFSDNVIIPPRPEASIHQHRHHRNHRGRKERMTAGRLRERPHITVFHTQNEGPDLEGLSPVRLEMEPGDKRRVMTTRKRTFRGFGSLTPEQLNISPGAGTPEMAMRHPTGHKVFGGHIIRAPHDEESLASGKKQRVSYDQRLNENSFGIPTESVFPAATIGSFILPITAAVGGEPSTKPSPSSKTQVRSYSGGDVTPTFNMAFFDWTDYEYMRPADKKQFSKKQGPDKQATNSPSTGLVTLTSDESCKHHLDCLPGSCCNLRKHVCELHNRGLNNKCYDSCMCEEGLRCYAKLHSHYRITRKKGQCVDPEGISLNRGMFIIV</sequence>
<dbReference type="AlphaFoldDB" id="A0AAW1YYR3"/>
<evidence type="ECO:0000256" key="1">
    <source>
        <dbReference type="ARBA" id="ARBA00022473"/>
    </source>
</evidence>
<dbReference type="PANTHER" id="PTHR28610">
    <property type="entry name" value="DRAXIN"/>
    <property type="match status" value="1"/>
</dbReference>
<evidence type="ECO:0000256" key="4">
    <source>
        <dbReference type="ARBA" id="ARBA00023180"/>
    </source>
</evidence>
<comment type="caution">
    <text evidence="7">The sequence shown here is derived from an EMBL/GenBank/DDBJ whole genome shotgun (WGS) entry which is preliminary data.</text>
</comment>
<reference evidence="7 8" key="1">
    <citation type="submission" date="2024-05" db="EMBL/GenBank/DDBJ databases">
        <title>A high-quality chromosomal-level genome assembly of Topmouth culter (Culter alburnus).</title>
        <authorList>
            <person name="Zhao H."/>
        </authorList>
    </citation>
    <scope>NUCLEOTIDE SEQUENCE [LARGE SCALE GENOMIC DNA]</scope>
    <source>
        <strain evidence="7">CATC2023</strain>
        <tissue evidence="7">Muscle</tissue>
    </source>
</reference>
<evidence type="ECO:0008006" key="9">
    <source>
        <dbReference type="Google" id="ProtNLM"/>
    </source>
</evidence>
<proteinExistence type="predicted"/>
<keyword evidence="4" id="KW-0325">Glycoprotein</keyword>
<dbReference type="Proteomes" id="UP001479290">
    <property type="component" value="Unassembled WGS sequence"/>
</dbReference>
<protein>
    <recommendedName>
        <fullName evidence="9">Draxin</fullName>
    </recommendedName>
</protein>
<evidence type="ECO:0000313" key="8">
    <source>
        <dbReference type="Proteomes" id="UP001479290"/>
    </source>
</evidence>
<keyword evidence="3 6" id="KW-0732">Signal</keyword>
<dbReference type="GO" id="GO:0005576">
    <property type="term" value="C:extracellular region"/>
    <property type="evidence" value="ECO:0007669"/>
    <property type="project" value="InterPro"/>
</dbReference>
<feature type="chain" id="PRO_5043576158" description="Draxin" evidence="6">
    <location>
        <begin position="24"/>
        <end position="355"/>
    </location>
</feature>
<feature type="compositionally biased region" description="Low complexity" evidence="5">
    <location>
        <begin position="208"/>
        <end position="218"/>
    </location>
</feature>
<dbReference type="GO" id="GO:0007411">
    <property type="term" value="P:axon guidance"/>
    <property type="evidence" value="ECO:0007669"/>
    <property type="project" value="InterPro"/>
</dbReference>
<feature type="region of interest" description="Disordered" evidence="5">
    <location>
        <begin position="205"/>
        <end position="224"/>
    </location>
</feature>
<keyword evidence="2" id="KW-0964">Secreted</keyword>
<dbReference type="PANTHER" id="PTHR28610:SF1">
    <property type="entry name" value="DRAXIN"/>
    <property type="match status" value="1"/>
</dbReference>
<evidence type="ECO:0000256" key="2">
    <source>
        <dbReference type="ARBA" id="ARBA00022525"/>
    </source>
</evidence>
<organism evidence="7 8">
    <name type="scientific">Culter alburnus</name>
    <name type="common">Topmouth culter</name>
    <dbReference type="NCBI Taxonomy" id="194366"/>
    <lineage>
        <taxon>Eukaryota</taxon>
        <taxon>Metazoa</taxon>
        <taxon>Chordata</taxon>
        <taxon>Craniata</taxon>
        <taxon>Vertebrata</taxon>
        <taxon>Euteleostomi</taxon>
        <taxon>Actinopterygii</taxon>
        <taxon>Neopterygii</taxon>
        <taxon>Teleostei</taxon>
        <taxon>Ostariophysi</taxon>
        <taxon>Cypriniformes</taxon>
        <taxon>Xenocyprididae</taxon>
        <taxon>Xenocypridinae</taxon>
        <taxon>Culter</taxon>
    </lineage>
</organism>
<feature type="region of interest" description="Disordered" evidence="5">
    <location>
        <begin position="251"/>
        <end position="270"/>
    </location>
</feature>
<evidence type="ECO:0000313" key="7">
    <source>
        <dbReference type="EMBL" id="KAK9954309.1"/>
    </source>
</evidence>
<dbReference type="InterPro" id="IPR029094">
    <property type="entry name" value="Draxin"/>
</dbReference>
<name>A0AAW1YYR3_CULAL</name>
<gene>
    <name evidence="7" type="ORF">ABG768_016389</name>
</gene>